<evidence type="ECO:0000256" key="3">
    <source>
        <dbReference type="ARBA" id="ARBA00022737"/>
    </source>
</evidence>
<evidence type="ECO:0000256" key="4">
    <source>
        <dbReference type="SAM" id="MobiDB-lite"/>
    </source>
</evidence>
<evidence type="ECO:0000259" key="5">
    <source>
        <dbReference type="PROSITE" id="PS50052"/>
    </source>
</evidence>
<dbReference type="GO" id="GO:0005829">
    <property type="term" value="C:cytosol"/>
    <property type="evidence" value="ECO:0007669"/>
    <property type="project" value="TreeGrafter"/>
</dbReference>
<dbReference type="InterPro" id="IPR032675">
    <property type="entry name" value="LRR_dom_sf"/>
</dbReference>
<keyword evidence="7" id="KW-1185">Reference proteome</keyword>
<dbReference type="SMART" id="SM00072">
    <property type="entry name" value="GuKc"/>
    <property type="match status" value="1"/>
</dbReference>
<feature type="domain" description="Guanylate kinase-like" evidence="5">
    <location>
        <begin position="324"/>
        <end position="507"/>
    </location>
</feature>
<protein>
    <recommendedName>
        <fullName evidence="5">Guanylate kinase-like domain-containing protein</fullName>
    </recommendedName>
</protein>
<keyword evidence="1" id="KW-0433">Leucine-rich repeat</keyword>
<proteinExistence type="predicted"/>
<dbReference type="SUPFAM" id="SSF52058">
    <property type="entry name" value="L domain-like"/>
    <property type="match status" value="1"/>
</dbReference>
<organism evidence="6 7">
    <name type="scientific">Gambusia affinis</name>
    <name type="common">Western mosquitofish</name>
    <name type="synonym">Heterandria affinis</name>
    <dbReference type="NCBI Taxonomy" id="33528"/>
    <lineage>
        <taxon>Eukaryota</taxon>
        <taxon>Metazoa</taxon>
        <taxon>Chordata</taxon>
        <taxon>Craniata</taxon>
        <taxon>Vertebrata</taxon>
        <taxon>Euteleostomi</taxon>
        <taxon>Actinopterygii</taxon>
        <taxon>Neopterygii</taxon>
        <taxon>Teleostei</taxon>
        <taxon>Neoteleostei</taxon>
        <taxon>Acanthomorphata</taxon>
        <taxon>Ovalentaria</taxon>
        <taxon>Atherinomorphae</taxon>
        <taxon>Cyprinodontiformes</taxon>
        <taxon>Poeciliidae</taxon>
        <taxon>Poeciliinae</taxon>
        <taxon>Gambusia</taxon>
    </lineage>
</organism>
<accession>A0A315UZT7</accession>
<dbReference type="InterPro" id="IPR025875">
    <property type="entry name" value="Leu-rich_rpt_4"/>
</dbReference>
<evidence type="ECO:0000313" key="6">
    <source>
        <dbReference type="EMBL" id="PWA15620.1"/>
    </source>
</evidence>
<dbReference type="CDD" id="cd00071">
    <property type="entry name" value="GMPK"/>
    <property type="match status" value="1"/>
</dbReference>
<evidence type="ECO:0000256" key="1">
    <source>
        <dbReference type="ARBA" id="ARBA00022614"/>
    </source>
</evidence>
<feature type="region of interest" description="Disordered" evidence="4">
    <location>
        <begin position="517"/>
        <end position="570"/>
    </location>
</feature>
<dbReference type="PANTHER" id="PTHR23117:SF18">
    <property type="entry name" value="LEUCINE-RICH REPEAT AND GUANYLATE KINASE DOMAIN-CONTAINING PROTEIN"/>
    <property type="match status" value="1"/>
</dbReference>
<dbReference type="FunFam" id="3.40.50.300:FF:000828">
    <property type="entry name" value="leucine-rich repeat and guanylate kinase domain-containing protein-like"/>
    <property type="match status" value="1"/>
</dbReference>
<feature type="region of interest" description="Disordered" evidence="4">
    <location>
        <begin position="682"/>
        <end position="704"/>
    </location>
</feature>
<keyword evidence="3" id="KW-0677">Repeat</keyword>
<feature type="compositionally biased region" description="Polar residues" evidence="4">
    <location>
        <begin position="551"/>
        <end position="570"/>
    </location>
</feature>
<feature type="non-terminal residue" evidence="6">
    <location>
        <position position="1"/>
    </location>
</feature>
<dbReference type="InterPro" id="IPR027417">
    <property type="entry name" value="P-loop_NTPase"/>
</dbReference>
<dbReference type="PANTHER" id="PTHR23117">
    <property type="entry name" value="GUANYLATE KINASE-RELATED"/>
    <property type="match status" value="1"/>
</dbReference>
<dbReference type="Pfam" id="PF12799">
    <property type="entry name" value="LRR_4"/>
    <property type="match status" value="1"/>
</dbReference>
<dbReference type="Gene3D" id="3.40.50.300">
    <property type="entry name" value="P-loop containing nucleotide triphosphate hydrolases"/>
    <property type="match status" value="1"/>
</dbReference>
<dbReference type="PROSITE" id="PS51450">
    <property type="entry name" value="LRR"/>
    <property type="match status" value="4"/>
</dbReference>
<name>A0A315UZT7_GAMAF</name>
<dbReference type="STRING" id="33528.ENSGAFP00000013575"/>
<dbReference type="Proteomes" id="UP000250572">
    <property type="component" value="Unassembled WGS sequence"/>
</dbReference>
<keyword evidence="2" id="KW-0808">Transferase</keyword>
<sequence length="704" mass="79627">EGVLTEEMVSEGLSHLGLDLTGQFHVLCHLSLPNRNLIDISLLCTYVNLEKLELPHNKIEDISCLNHMPHLICLDVSHNEISNFFQFKPLRYLEVADFSHNRIPDIKDLAGFSFTLMNVDVITSPPDALTSSPDNCLSEVSGLTDCSMLNHLSLAYNKITKISNLGNLPLIHLCLKGNQLSSVEGLENLRNIQVLDLSRNCITSLSGLQNLRYLYFIDLEKNQIMEIEDLKYVIDLLMLTNLNLLDNPVQEHPDYRLTVIFLHRSLSLLDNKKVTVEEKVSSQNMFDPPMDIVAATDHITNMVHQMAQPQVLYQSTLPTPNTPYPMVVLTGPEGCRKGDLVRRLCQEFGKDFGVGICHTTRQPYSGEKDGVDYHFVSEEKFQNLVVMGKFLLTMHYGSHLFGLCRDAIEEVANHGVVVCLHMELEGVFSLKKTCFKPRYILLIPTKIEKFIIHMKSTTRYTQSQIDLAVQRVPLYSRTNEERPGFFDNVIPSDNYEEAYRTLVEIVKVYMYIEEEEVKGKEEEKPEEEEVEKEKSTGESSSDSSLRVEEPATTQVEPESRPGSTIGTSLTKFRADSSCQKTLIELASWRKREDLARKAVLGKKPGLHSHLFKQYRPRFLPMSHVTTFLCAHLHSRSDVSRVASALGVPLSLGSTIEPLQRTLLEDRTEMLNDCNMGLKTKSVLPPVLPGHKNREVTKSASPETS</sequence>
<dbReference type="InterPro" id="IPR001611">
    <property type="entry name" value="Leu-rich_rpt"/>
</dbReference>
<dbReference type="GO" id="GO:0004385">
    <property type="term" value="F:GMP kinase activity"/>
    <property type="evidence" value="ECO:0007669"/>
    <property type="project" value="TreeGrafter"/>
</dbReference>
<reference evidence="6 7" key="1">
    <citation type="journal article" date="2018" name="G3 (Bethesda)">
        <title>A High-Quality Reference Genome for the Invasive Mosquitofish Gambusia affinis Using a Chicago Library.</title>
        <authorList>
            <person name="Hoffberg S.L."/>
            <person name="Troendle N.J."/>
            <person name="Glenn T.C."/>
            <person name="Mahmud O."/>
            <person name="Louha S."/>
            <person name="Chalopin D."/>
            <person name="Bennetzen J.L."/>
            <person name="Mauricio R."/>
        </authorList>
    </citation>
    <scope>NUCLEOTIDE SEQUENCE [LARGE SCALE GENOMIC DNA]</scope>
    <source>
        <strain evidence="6">NE01/NJP1002.9</strain>
        <tissue evidence="6">Muscle</tissue>
    </source>
</reference>
<comment type="caution">
    <text evidence="6">The sequence shown here is derived from an EMBL/GenBank/DDBJ whole genome shotgun (WGS) entry which is preliminary data.</text>
</comment>
<dbReference type="SMART" id="SM00365">
    <property type="entry name" value="LRR_SD22"/>
    <property type="match status" value="5"/>
</dbReference>
<dbReference type="SUPFAM" id="SSF52540">
    <property type="entry name" value="P-loop containing nucleoside triphosphate hydrolases"/>
    <property type="match status" value="1"/>
</dbReference>
<evidence type="ECO:0000256" key="2">
    <source>
        <dbReference type="ARBA" id="ARBA00022679"/>
    </source>
</evidence>
<dbReference type="InterPro" id="IPR008144">
    <property type="entry name" value="Guanylate_kin-like_dom"/>
</dbReference>
<gene>
    <name evidence="6" type="ORF">CCH79_00016640</name>
</gene>
<dbReference type="Pfam" id="PF00625">
    <property type="entry name" value="Guanylate_kin"/>
    <property type="match status" value="1"/>
</dbReference>
<dbReference type="Pfam" id="PF14580">
    <property type="entry name" value="LRR_9"/>
    <property type="match status" value="1"/>
</dbReference>
<evidence type="ECO:0000313" key="7">
    <source>
        <dbReference type="Proteomes" id="UP000250572"/>
    </source>
</evidence>
<dbReference type="InterPro" id="IPR008145">
    <property type="entry name" value="GK/Ca_channel_bsu"/>
</dbReference>
<dbReference type="Gene3D" id="3.80.10.10">
    <property type="entry name" value="Ribonuclease Inhibitor"/>
    <property type="match status" value="2"/>
</dbReference>
<dbReference type="EMBL" id="NHOQ01002650">
    <property type="protein sequence ID" value="PWA15620.1"/>
    <property type="molecule type" value="Genomic_DNA"/>
</dbReference>
<dbReference type="PROSITE" id="PS50052">
    <property type="entry name" value="GUANYLATE_KINASE_2"/>
    <property type="match status" value="1"/>
</dbReference>
<dbReference type="AlphaFoldDB" id="A0A315UZT7"/>